<dbReference type="EMBL" id="BJMV01000011">
    <property type="protein sequence ID" value="GEB86247.1"/>
    <property type="molecule type" value="Genomic_DNA"/>
</dbReference>
<evidence type="ECO:0000313" key="2">
    <source>
        <dbReference type="Proteomes" id="UP000317730"/>
    </source>
</evidence>
<accession>A0A4Y3TYI2</accession>
<reference evidence="1 2" key="1">
    <citation type="submission" date="2019-06" db="EMBL/GenBank/DDBJ databases">
        <title>Whole genome shotgun sequence of Acetobacter peroxydans NBRC 13755.</title>
        <authorList>
            <person name="Hosoyama A."/>
            <person name="Uohara A."/>
            <person name="Ohji S."/>
            <person name="Ichikawa N."/>
        </authorList>
    </citation>
    <scope>NUCLEOTIDE SEQUENCE [LARGE SCALE GENOMIC DNA]</scope>
    <source>
        <strain evidence="1 2">NBRC 13755</strain>
    </source>
</reference>
<protein>
    <submittedName>
        <fullName evidence="1">Uncharacterized protein</fullName>
    </submittedName>
</protein>
<sequence>MVQGALIAQTSQMIDLDLPPIALAQTAMDREPHGLPLMATVADRPLVATPGLGQSALPRATPLRIGVP</sequence>
<comment type="caution">
    <text evidence="1">The sequence shown here is derived from an EMBL/GenBank/DDBJ whole genome shotgun (WGS) entry which is preliminary data.</text>
</comment>
<proteinExistence type="predicted"/>
<dbReference type="AlphaFoldDB" id="A0A4Y3TYI2"/>
<keyword evidence="2" id="KW-1185">Reference proteome</keyword>
<name>A0A4Y3TYI2_9PROT</name>
<organism evidence="1 2">
    <name type="scientific">Acetobacter peroxydans</name>
    <dbReference type="NCBI Taxonomy" id="104098"/>
    <lineage>
        <taxon>Bacteria</taxon>
        <taxon>Pseudomonadati</taxon>
        <taxon>Pseudomonadota</taxon>
        <taxon>Alphaproteobacteria</taxon>
        <taxon>Acetobacterales</taxon>
        <taxon>Acetobacteraceae</taxon>
        <taxon>Acetobacter</taxon>
    </lineage>
</organism>
<evidence type="ECO:0000313" key="1">
    <source>
        <dbReference type="EMBL" id="GEB86247.1"/>
    </source>
</evidence>
<gene>
    <name evidence="1" type="ORF">APE01nite_20440</name>
</gene>
<dbReference type="Proteomes" id="UP000317730">
    <property type="component" value="Unassembled WGS sequence"/>
</dbReference>